<accession>A0A9W6HW58</accession>
<dbReference type="InterPro" id="IPR002347">
    <property type="entry name" value="SDR_fam"/>
</dbReference>
<dbReference type="Proteomes" id="UP001142325">
    <property type="component" value="Unassembled WGS sequence"/>
</dbReference>
<evidence type="ECO:0000313" key="3">
    <source>
        <dbReference type="EMBL" id="GLK03136.1"/>
    </source>
</evidence>
<dbReference type="NCBIfam" id="NF009466">
    <property type="entry name" value="PRK12826.1-2"/>
    <property type="match status" value="1"/>
</dbReference>
<name>A0A9W6HW58_9MICO</name>
<protein>
    <submittedName>
        <fullName evidence="3">Short chain dehydrogenase</fullName>
    </submittedName>
</protein>
<dbReference type="PANTHER" id="PTHR24321:SF8">
    <property type="entry name" value="ESTRADIOL 17-BETA-DEHYDROGENASE 8-RELATED"/>
    <property type="match status" value="1"/>
</dbReference>
<dbReference type="InterPro" id="IPR020904">
    <property type="entry name" value="Sc_DH/Rdtase_CS"/>
</dbReference>
<reference evidence="3" key="1">
    <citation type="journal article" date="2014" name="Int. J. Syst. Evol. Microbiol.">
        <title>Complete genome sequence of Corynebacterium casei LMG S-19264T (=DSM 44701T), isolated from a smear-ripened cheese.</title>
        <authorList>
            <consortium name="US DOE Joint Genome Institute (JGI-PGF)"/>
            <person name="Walter F."/>
            <person name="Albersmeier A."/>
            <person name="Kalinowski J."/>
            <person name="Ruckert C."/>
        </authorList>
    </citation>
    <scope>NUCLEOTIDE SEQUENCE</scope>
    <source>
        <strain evidence="3">VKM Ac-1958</strain>
    </source>
</reference>
<comment type="similarity">
    <text evidence="1">Belongs to the short-chain dehydrogenases/reductases (SDR) family.</text>
</comment>
<sequence length="248" mass="25377">MKFANRVALVTAAGAGIGRAIALRLAAEGAQVVVSDVNDDAGAETVSLIGASGGAAHYVRTNVADDAEVRALIEETLRVYGRLDYAVNNAGIGAQPKPLQQLSDAEWARTIDVTLTGTFQCLRAELLHMNSVGQGAIVNIASVAGIQSTPHLTPYGAAKHGVVSLTTSAAAENAASGIRINAVAPGPIETAALASLPEEARQGYANDVPMKRLGKPEEIANAVAFLLSDEAAFITGVTLPVDGGTLAR</sequence>
<dbReference type="RefSeq" id="WP_204937935.1">
    <property type="nucleotide sequence ID" value="NZ_BAAAUM010000002.1"/>
</dbReference>
<dbReference type="InterPro" id="IPR036291">
    <property type="entry name" value="NAD(P)-bd_dom_sf"/>
</dbReference>
<dbReference type="PRINTS" id="PR00081">
    <property type="entry name" value="GDHRDH"/>
</dbReference>
<evidence type="ECO:0000256" key="1">
    <source>
        <dbReference type="ARBA" id="ARBA00006484"/>
    </source>
</evidence>
<gene>
    <name evidence="3" type="ORF">GCM10017596_28510</name>
</gene>
<dbReference type="Gene3D" id="3.40.50.720">
    <property type="entry name" value="NAD(P)-binding Rossmann-like Domain"/>
    <property type="match status" value="1"/>
</dbReference>
<dbReference type="Pfam" id="PF13561">
    <property type="entry name" value="adh_short_C2"/>
    <property type="match status" value="1"/>
</dbReference>
<dbReference type="FunFam" id="3.40.50.720:FF:000084">
    <property type="entry name" value="Short-chain dehydrogenase reductase"/>
    <property type="match status" value="1"/>
</dbReference>
<keyword evidence="4" id="KW-1185">Reference proteome</keyword>
<dbReference type="AlphaFoldDB" id="A0A9W6HW58"/>
<dbReference type="PANTHER" id="PTHR24321">
    <property type="entry name" value="DEHYDROGENASES, SHORT CHAIN"/>
    <property type="match status" value="1"/>
</dbReference>
<dbReference type="PRINTS" id="PR00080">
    <property type="entry name" value="SDRFAMILY"/>
</dbReference>
<dbReference type="GO" id="GO:0016491">
    <property type="term" value="F:oxidoreductase activity"/>
    <property type="evidence" value="ECO:0007669"/>
    <property type="project" value="UniProtKB-KW"/>
</dbReference>
<reference evidence="3" key="2">
    <citation type="submission" date="2023-01" db="EMBL/GenBank/DDBJ databases">
        <authorList>
            <person name="Sun Q."/>
            <person name="Evtushenko L."/>
        </authorList>
    </citation>
    <scope>NUCLEOTIDE SEQUENCE</scope>
    <source>
        <strain evidence="3">VKM Ac-1958</strain>
    </source>
</reference>
<evidence type="ECO:0000313" key="4">
    <source>
        <dbReference type="Proteomes" id="UP001142325"/>
    </source>
</evidence>
<organism evidence="3 4">
    <name type="scientific">Microbacterium keratanolyticum</name>
    <dbReference type="NCBI Taxonomy" id="67574"/>
    <lineage>
        <taxon>Bacteria</taxon>
        <taxon>Bacillati</taxon>
        <taxon>Actinomycetota</taxon>
        <taxon>Actinomycetes</taxon>
        <taxon>Micrococcales</taxon>
        <taxon>Microbacteriaceae</taxon>
        <taxon>Microbacterium</taxon>
    </lineage>
</organism>
<proteinExistence type="inferred from homology"/>
<dbReference type="SUPFAM" id="SSF51735">
    <property type="entry name" value="NAD(P)-binding Rossmann-fold domains"/>
    <property type="match status" value="1"/>
</dbReference>
<dbReference type="NCBIfam" id="NF005559">
    <property type="entry name" value="PRK07231.1"/>
    <property type="match status" value="1"/>
</dbReference>
<keyword evidence="2" id="KW-0560">Oxidoreductase</keyword>
<evidence type="ECO:0000256" key="2">
    <source>
        <dbReference type="ARBA" id="ARBA00023002"/>
    </source>
</evidence>
<comment type="caution">
    <text evidence="3">The sequence shown here is derived from an EMBL/GenBank/DDBJ whole genome shotgun (WGS) entry which is preliminary data.</text>
</comment>
<dbReference type="EMBL" id="BSET01000002">
    <property type="protein sequence ID" value="GLK03136.1"/>
    <property type="molecule type" value="Genomic_DNA"/>
</dbReference>
<dbReference type="PROSITE" id="PS00061">
    <property type="entry name" value="ADH_SHORT"/>
    <property type="match status" value="1"/>
</dbReference>